<protein>
    <submittedName>
        <fullName evidence="2">Autophagy-related protein 2 A</fullName>
    </submittedName>
</protein>
<dbReference type="EMBL" id="LJIJ01003765">
    <property type="protein sequence ID" value="ODM88320.1"/>
    <property type="molecule type" value="Genomic_DNA"/>
</dbReference>
<sequence length="536" mass="60061">MSDEKWETHKVRVFTYAASNTPLISETRIISFNDRSRIPKLSAPSFCLAPGSGRLNQPSQLPTIPTVTQGNPVFPVLAQNNQRANDSPVAARTPVISRLGPVDVISRTLKSRFYGSSEPAQSSSSVDITIMLRQTSPSVNAVGELEMPVSIPLVSVSDFNRFNDWPFDKATRMSNVGQNGVNDRDGGRSRRQQNEVSKNSATEGTCSIQDMDYRSTNNAPSIENDSYNEVLPIIDRTCNDRALNMLRQWSFKHRVTHHALSDLLKILRDMQGCDLPADSRTLLKTPPHTPIKKIAEGDFNYLKSLNVNSIVVLKYPVVNQPGYVSISIGIDGVPVSRSTQDSFWHILGSCDQSFYGWLYKGKQKPNSVDEYFFGNPIIRKNGNISFGMHVDSDHHVGLSPFVNTNIDLVLNIPLDYLTCMVTRKLITLKRYIPEKFARKPRPLKELKNYKATEYRQLFLYTELVVLKDIVSDEENNMFLYLHCDLGNTQAVLTRLQLIIKQLDKYPLDSLRGPACCLALKLSNSEIALTCGGLSQA</sequence>
<keyword evidence="3" id="KW-1185">Reference proteome</keyword>
<proteinExistence type="predicted"/>
<comment type="caution">
    <text evidence="2">The sequence shown here is derived from an EMBL/GenBank/DDBJ whole genome shotgun (WGS) entry which is preliminary data.</text>
</comment>
<dbReference type="PANTHER" id="PTHR33053">
    <property type="entry name" value="PROTEIN, PUTATIVE-RELATED"/>
    <property type="match status" value="1"/>
</dbReference>
<evidence type="ECO:0000256" key="1">
    <source>
        <dbReference type="SAM" id="MobiDB-lite"/>
    </source>
</evidence>
<dbReference type="Proteomes" id="UP000094527">
    <property type="component" value="Unassembled WGS sequence"/>
</dbReference>
<feature type="compositionally biased region" description="Polar residues" evidence="1">
    <location>
        <begin position="172"/>
        <end position="181"/>
    </location>
</feature>
<name>A0A1D2M5Q6_ORCCI</name>
<organism evidence="2 3">
    <name type="scientific">Orchesella cincta</name>
    <name type="common">Springtail</name>
    <name type="synonym">Podura cincta</name>
    <dbReference type="NCBI Taxonomy" id="48709"/>
    <lineage>
        <taxon>Eukaryota</taxon>
        <taxon>Metazoa</taxon>
        <taxon>Ecdysozoa</taxon>
        <taxon>Arthropoda</taxon>
        <taxon>Hexapoda</taxon>
        <taxon>Collembola</taxon>
        <taxon>Entomobryomorpha</taxon>
        <taxon>Entomobryoidea</taxon>
        <taxon>Orchesellidae</taxon>
        <taxon>Orchesellinae</taxon>
        <taxon>Orchesella</taxon>
    </lineage>
</organism>
<gene>
    <name evidence="2" type="ORF">Ocin01_18362</name>
</gene>
<feature type="region of interest" description="Disordered" evidence="1">
    <location>
        <begin position="170"/>
        <end position="221"/>
    </location>
</feature>
<evidence type="ECO:0000313" key="3">
    <source>
        <dbReference type="Proteomes" id="UP000094527"/>
    </source>
</evidence>
<dbReference type="AlphaFoldDB" id="A0A1D2M5Q6"/>
<dbReference type="OrthoDB" id="8067290at2759"/>
<feature type="compositionally biased region" description="Polar residues" evidence="1">
    <location>
        <begin position="194"/>
        <end position="221"/>
    </location>
</feature>
<evidence type="ECO:0000313" key="2">
    <source>
        <dbReference type="EMBL" id="ODM88320.1"/>
    </source>
</evidence>
<reference evidence="2 3" key="1">
    <citation type="journal article" date="2016" name="Genome Biol. Evol.">
        <title>Gene Family Evolution Reflects Adaptation to Soil Environmental Stressors in the Genome of the Collembolan Orchesella cincta.</title>
        <authorList>
            <person name="Faddeeva-Vakhrusheva A."/>
            <person name="Derks M.F."/>
            <person name="Anvar S.Y."/>
            <person name="Agamennone V."/>
            <person name="Suring W."/>
            <person name="Smit S."/>
            <person name="van Straalen N.M."/>
            <person name="Roelofs D."/>
        </authorList>
    </citation>
    <scope>NUCLEOTIDE SEQUENCE [LARGE SCALE GENOMIC DNA]</scope>
    <source>
        <tissue evidence="2">Mixed pool</tissue>
    </source>
</reference>
<accession>A0A1D2M5Q6</accession>
<dbReference type="STRING" id="48709.A0A1D2M5Q6"/>